<keyword evidence="2" id="KW-1185">Reference proteome</keyword>
<dbReference type="GO" id="GO:0042601">
    <property type="term" value="C:endospore-forming forespore"/>
    <property type="evidence" value="ECO:0007669"/>
    <property type="project" value="TreeGrafter"/>
</dbReference>
<dbReference type="Gene3D" id="3.40.50.12110">
    <property type="match status" value="1"/>
</dbReference>
<dbReference type="AlphaFoldDB" id="A0A075WYR0"/>
<organism evidence="1 2">
    <name type="scientific">Thermodesulfobacterium commune DSM 2178</name>
    <dbReference type="NCBI Taxonomy" id="289377"/>
    <lineage>
        <taxon>Bacteria</taxon>
        <taxon>Pseudomonadati</taxon>
        <taxon>Thermodesulfobacteriota</taxon>
        <taxon>Thermodesulfobacteria</taxon>
        <taxon>Thermodesulfobacteriales</taxon>
        <taxon>Thermodesulfobacteriaceae</taxon>
        <taxon>Thermodesulfobacterium</taxon>
    </lineage>
</organism>
<dbReference type="Pfam" id="PF20903">
    <property type="entry name" value="SPL"/>
    <property type="match status" value="1"/>
</dbReference>
<sequence>MKILVEEEAFSYYLTQEIIKKYPYEVIPTYEDFRWKAWASQAELVSLGKRFLFLIRFKGRFFRDCPGTKNYLCCGYKIFHFAEGCLFDCTYCILQLYLNRPGIKLWANVVEDGFQELERVLNNARKEKRVLRIGTGEFADSMVLEPFGGVSEKLINFWETLNPFAVLELKTKAFIKENYFKKFKSDPKIIFAWSLNTPFIINTEEHGTSSLEQRIESARYAIKHGFTVAFHFDPIIFYENAEAEYPQVLEKVLNAIPWEKIAWISLGALRYPKELKYIAEERFPQTSIYAYEFIEGLDLKKRYFIDLRKKLFQSLAKIIKEVEDKITFYFCMEGERIWEEVLGKPLKSSNQVCQLLDQVAYRLCQS</sequence>
<dbReference type="PANTHER" id="PTHR37822:SF2">
    <property type="entry name" value="SPORE PHOTOPRODUCT LYASE"/>
    <property type="match status" value="1"/>
</dbReference>
<dbReference type="EMBL" id="CP008796">
    <property type="protein sequence ID" value="AIH03787.1"/>
    <property type="molecule type" value="Genomic_DNA"/>
</dbReference>
<dbReference type="GO" id="GO:1904047">
    <property type="term" value="F:S-adenosyl-L-methionine binding"/>
    <property type="evidence" value="ECO:0007669"/>
    <property type="project" value="TreeGrafter"/>
</dbReference>
<reference evidence="1 2" key="1">
    <citation type="journal article" date="2015" name="Genome Announc.">
        <title>Genome Sequence of a Sulfate-Reducing Thermophilic Bacterium, Thermodesulfobacterium commune DSM 2178T (Phylum Thermodesulfobacteria).</title>
        <authorList>
            <person name="Bhatnagar S."/>
            <person name="Badger J.H."/>
            <person name="Madupu R."/>
            <person name="Khouri H.M."/>
            <person name="O'Connor E.M."/>
            <person name="Robb F.T."/>
            <person name="Ward N.L."/>
            <person name="Eisen J.A."/>
        </authorList>
    </citation>
    <scope>NUCLEOTIDE SEQUENCE [LARGE SCALE GENOMIC DNA]</scope>
    <source>
        <strain evidence="1 2">DSM 2178</strain>
    </source>
</reference>
<dbReference type="GO" id="GO:0003913">
    <property type="term" value="F:DNA photolyase activity"/>
    <property type="evidence" value="ECO:0007669"/>
    <property type="project" value="TreeGrafter"/>
</dbReference>
<dbReference type="PANTHER" id="PTHR37822">
    <property type="entry name" value="SPORE PHOTOPRODUCT LYASE-RELATED"/>
    <property type="match status" value="1"/>
</dbReference>
<evidence type="ECO:0000313" key="1">
    <source>
        <dbReference type="EMBL" id="AIH03787.1"/>
    </source>
</evidence>
<name>A0A075WYR0_9BACT</name>
<gene>
    <name evidence="1" type="ORF">HL41_02685</name>
</gene>
<dbReference type="PaxDb" id="289377-HL41_02685"/>
<evidence type="ECO:0000313" key="2">
    <source>
        <dbReference type="Proteomes" id="UP000028481"/>
    </source>
</evidence>
<protein>
    <recommendedName>
        <fullName evidence="3">DNA photolyase</fullName>
    </recommendedName>
</protein>
<dbReference type="InterPro" id="IPR049539">
    <property type="entry name" value="SPL"/>
</dbReference>
<dbReference type="eggNOG" id="COG1533">
    <property type="taxonomic scope" value="Bacteria"/>
</dbReference>
<dbReference type="RefSeq" id="WP_038061186.1">
    <property type="nucleotide sequence ID" value="NZ_CP008796.1"/>
</dbReference>
<dbReference type="GO" id="GO:0051539">
    <property type="term" value="F:4 iron, 4 sulfur cluster binding"/>
    <property type="evidence" value="ECO:0007669"/>
    <property type="project" value="TreeGrafter"/>
</dbReference>
<dbReference type="KEGG" id="tcm:HL41_02685"/>
<accession>A0A075WYR0</accession>
<dbReference type="HOGENOM" id="CLU_030330_0_0_0"/>
<dbReference type="OrthoDB" id="368646at2"/>
<evidence type="ECO:0008006" key="3">
    <source>
        <dbReference type="Google" id="ProtNLM"/>
    </source>
</evidence>
<proteinExistence type="predicted"/>
<dbReference type="Gene3D" id="3.80.30.30">
    <property type="match status" value="1"/>
</dbReference>
<dbReference type="STRING" id="289377.HL41_02685"/>
<dbReference type="Proteomes" id="UP000028481">
    <property type="component" value="Chromosome"/>
</dbReference>